<dbReference type="HOGENOM" id="CLU_006354_1_1_10"/>
<evidence type="ECO:0000313" key="13">
    <source>
        <dbReference type="EMBL" id="AFD05483.1"/>
    </source>
</evidence>
<dbReference type="AlphaFoldDB" id="H8KXR8"/>
<gene>
    <name evidence="11" type="primary">mtgA</name>
    <name evidence="13" type="ordered locus">Solca_0340</name>
</gene>
<evidence type="ECO:0000256" key="7">
    <source>
        <dbReference type="ARBA" id="ARBA00022984"/>
    </source>
</evidence>
<dbReference type="GO" id="GO:0009252">
    <property type="term" value="P:peptidoglycan biosynthetic process"/>
    <property type="evidence" value="ECO:0007669"/>
    <property type="project" value="UniProtKB-UniRule"/>
</dbReference>
<accession>H8KXR8</accession>
<dbReference type="InterPro" id="IPR001264">
    <property type="entry name" value="Glyco_trans_51"/>
</dbReference>
<evidence type="ECO:0000256" key="8">
    <source>
        <dbReference type="ARBA" id="ARBA00022989"/>
    </source>
</evidence>
<dbReference type="GO" id="GO:0016763">
    <property type="term" value="F:pentosyltransferase activity"/>
    <property type="evidence" value="ECO:0007669"/>
    <property type="project" value="InterPro"/>
</dbReference>
<keyword evidence="8 11" id="KW-1133">Transmembrane helix</keyword>
<evidence type="ECO:0000256" key="10">
    <source>
        <dbReference type="ARBA" id="ARBA00023316"/>
    </source>
</evidence>
<evidence type="ECO:0000256" key="6">
    <source>
        <dbReference type="ARBA" id="ARBA00022960"/>
    </source>
</evidence>
<evidence type="ECO:0000256" key="4">
    <source>
        <dbReference type="ARBA" id="ARBA00022679"/>
    </source>
</evidence>
<dbReference type="Gene3D" id="1.10.3810.10">
    <property type="entry name" value="Biosynthetic peptidoglycan transglycosylase-like"/>
    <property type="match status" value="1"/>
</dbReference>
<evidence type="ECO:0000256" key="1">
    <source>
        <dbReference type="ARBA" id="ARBA00022475"/>
    </source>
</evidence>
<dbReference type="GO" id="GO:0008955">
    <property type="term" value="F:peptidoglycan glycosyltransferase activity"/>
    <property type="evidence" value="ECO:0007669"/>
    <property type="project" value="UniProtKB-UniRule"/>
</dbReference>
<dbReference type="InterPro" id="IPR011812">
    <property type="entry name" value="Pep_trsgly"/>
</dbReference>
<keyword evidence="7 11" id="KW-0573">Peptidoglycan synthesis</keyword>
<evidence type="ECO:0000256" key="2">
    <source>
        <dbReference type="ARBA" id="ARBA00022519"/>
    </source>
</evidence>
<keyword evidence="5 11" id="KW-0812">Transmembrane</keyword>
<dbReference type="PANTHER" id="PTHR30400:SF0">
    <property type="entry name" value="BIOSYNTHETIC PEPTIDOGLYCAN TRANSGLYCOSYLASE"/>
    <property type="match status" value="1"/>
</dbReference>
<evidence type="ECO:0000256" key="5">
    <source>
        <dbReference type="ARBA" id="ARBA00022692"/>
    </source>
</evidence>
<evidence type="ECO:0000313" key="14">
    <source>
        <dbReference type="Proteomes" id="UP000007590"/>
    </source>
</evidence>
<proteinExistence type="inferred from homology"/>
<dbReference type="KEGG" id="scn:Solca_0340"/>
<evidence type="ECO:0000256" key="3">
    <source>
        <dbReference type="ARBA" id="ARBA00022676"/>
    </source>
</evidence>
<dbReference type="SUPFAM" id="SSF53955">
    <property type="entry name" value="Lysozyme-like"/>
    <property type="match status" value="1"/>
</dbReference>
<evidence type="ECO:0000256" key="11">
    <source>
        <dbReference type="HAMAP-Rule" id="MF_00766"/>
    </source>
</evidence>
<dbReference type="EMBL" id="CP003349">
    <property type="protein sequence ID" value="AFD05483.1"/>
    <property type="molecule type" value="Genomic_DNA"/>
</dbReference>
<dbReference type="Proteomes" id="UP000007590">
    <property type="component" value="Chromosome"/>
</dbReference>
<keyword evidence="3 11" id="KW-0328">Glycosyltransferase</keyword>
<dbReference type="GO" id="GO:0009274">
    <property type="term" value="C:peptidoglycan-based cell wall"/>
    <property type="evidence" value="ECO:0007669"/>
    <property type="project" value="InterPro"/>
</dbReference>
<comment type="catalytic activity">
    <reaction evidence="11">
        <text>[GlcNAc-(1-&gt;4)-Mur2Ac(oyl-L-Ala-gamma-D-Glu-L-Lys-D-Ala-D-Ala)](n)-di-trans,octa-cis-undecaprenyl diphosphate + beta-D-GlcNAc-(1-&gt;4)-Mur2Ac(oyl-L-Ala-gamma-D-Glu-L-Lys-D-Ala-D-Ala)-di-trans,octa-cis-undecaprenyl diphosphate = [GlcNAc-(1-&gt;4)-Mur2Ac(oyl-L-Ala-gamma-D-Glu-L-Lys-D-Ala-D-Ala)](n+1)-di-trans,octa-cis-undecaprenyl diphosphate + di-trans,octa-cis-undecaprenyl diphosphate + H(+)</text>
        <dbReference type="Rhea" id="RHEA:23708"/>
        <dbReference type="Rhea" id="RHEA-COMP:9602"/>
        <dbReference type="Rhea" id="RHEA-COMP:9603"/>
        <dbReference type="ChEBI" id="CHEBI:15378"/>
        <dbReference type="ChEBI" id="CHEBI:58405"/>
        <dbReference type="ChEBI" id="CHEBI:60033"/>
        <dbReference type="ChEBI" id="CHEBI:78435"/>
        <dbReference type="EC" id="2.4.99.28"/>
    </reaction>
</comment>
<dbReference type="HAMAP" id="MF_00766">
    <property type="entry name" value="PGT_MtgA"/>
    <property type="match status" value="1"/>
</dbReference>
<keyword evidence="1 11" id="KW-1003">Cell membrane</keyword>
<dbReference type="GO" id="GO:0071555">
    <property type="term" value="P:cell wall organization"/>
    <property type="evidence" value="ECO:0007669"/>
    <property type="project" value="UniProtKB-KW"/>
</dbReference>
<dbReference type="PANTHER" id="PTHR30400">
    <property type="entry name" value="MONOFUNCTIONAL BIOSYNTHETIC PEPTIDOGLYCAN TRANSGLYCOSYLASE"/>
    <property type="match status" value="1"/>
</dbReference>
<dbReference type="UniPathway" id="UPA00219"/>
<keyword evidence="14" id="KW-1185">Reference proteome</keyword>
<dbReference type="STRING" id="929556.Solca_0340"/>
<comment type="subcellular location">
    <subcellularLocation>
        <location evidence="11">Cell inner membrane</location>
        <topology evidence="11">Single-pass membrane protein</topology>
    </subcellularLocation>
</comment>
<organism evidence="13 14">
    <name type="scientific">Solitalea canadensis (strain ATCC 29591 / DSM 3403 / JCM 21819 / LMG 8368 / NBRC 15130 / NCIMB 12057 / USAM 9D)</name>
    <name type="common">Flexibacter canadensis</name>
    <dbReference type="NCBI Taxonomy" id="929556"/>
    <lineage>
        <taxon>Bacteria</taxon>
        <taxon>Pseudomonadati</taxon>
        <taxon>Bacteroidota</taxon>
        <taxon>Sphingobacteriia</taxon>
        <taxon>Sphingobacteriales</taxon>
        <taxon>Sphingobacteriaceae</taxon>
        <taxon>Solitalea</taxon>
    </lineage>
</organism>
<dbReference type="NCBIfam" id="TIGR02070">
    <property type="entry name" value="mono_pep_trsgly"/>
    <property type="match status" value="1"/>
</dbReference>
<comment type="pathway">
    <text evidence="11">Cell wall biogenesis; peptidoglycan biosynthesis.</text>
</comment>
<dbReference type="RefSeq" id="WP_014678711.1">
    <property type="nucleotide sequence ID" value="NC_017770.1"/>
</dbReference>
<evidence type="ECO:0000256" key="9">
    <source>
        <dbReference type="ARBA" id="ARBA00023136"/>
    </source>
</evidence>
<keyword evidence="2 11" id="KW-0997">Cell inner membrane</keyword>
<dbReference type="EC" id="2.4.99.28" evidence="11"/>
<dbReference type="Pfam" id="PF00912">
    <property type="entry name" value="Transgly"/>
    <property type="match status" value="1"/>
</dbReference>
<dbReference type="InterPro" id="IPR036950">
    <property type="entry name" value="PBP_transglycosylase"/>
</dbReference>
<dbReference type="InterPro" id="IPR023346">
    <property type="entry name" value="Lysozyme-like_dom_sf"/>
</dbReference>
<keyword evidence="6 11" id="KW-0133">Cell shape</keyword>
<keyword evidence="10 11" id="KW-0961">Cell wall biogenesis/degradation</keyword>
<reference evidence="13" key="1">
    <citation type="submission" date="2012-02" db="EMBL/GenBank/DDBJ databases">
        <title>The complete genome of Solitalea canadensis DSM 3403.</title>
        <authorList>
            <consortium name="US DOE Joint Genome Institute (JGI-PGF)"/>
            <person name="Lucas S."/>
            <person name="Copeland A."/>
            <person name="Lapidus A."/>
            <person name="Glavina del Rio T."/>
            <person name="Dalin E."/>
            <person name="Tice H."/>
            <person name="Bruce D."/>
            <person name="Goodwin L."/>
            <person name="Pitluck S."/>
            <person name="Peters L."/>
            <person name="Ovchinnikova G."/>
            <person name="Lu M."/>
            <person name="Kyrpides N."/>
            <person name="Mavromatis K."/>
            <person name="Ivanova N."/>
            <person name="Brettin T."/>
            <person name="Detter J.C."/>
            <person name="Han C."/>
            <person name="Larimer F."/>
            <person name="Land M."/>
            <person name="Hauser L."/>
            <person name="Markowitz V."/>
            <person name="Cheng J.-F."/>
            <person name="Hugenholtz P."/>
            <person name="Woyke T."/>
            <person name="Wu D."/>
            <person name="Spring S."/>
            <person name="Schroeder M."/>
            <person name="Kopitz M."/>
            <person name="Brambilla E."/>
            <person name="Klenk H.-P."/>
            <person name="Eisen J.A."/>
        </authorList>
    </citation>
    <scope>NUCLEOTIDE SEQUENCE</scope>
    <source>
        <strain evidence="13">DSM 3403</strain>
    </source>
</reference>
<dbReference type="eggNOG" id="COG0744">
    <property type="taxonomic scope" value="Bacteria"/>
</dbReference>
<dbReference type="GO" id="GO:0005886">
    <property type="term" value="C:plasma membrane"/>
    <property type="evidence" value="ECO:0007669"/>
    <property type="project" value="UniProtKB-SubCell"/>
</dbReference>
<protein>
    <recommendedName>
        <fullName evidence="11">Biosynthetic peptidoglycan transglycosylase</fullName>
        <ecNumber evidence="11">2.4.99.28</ecNumber>
    </recommendedName>
    <alternativeName>
        <fullName evidence="11">Glycan polymerase</fullName>
    </alternativeName>
    <alternativeName>
        <fullName evidence="11">Peptidoglycan glycosyltransferase MtgA</fullName>
        <shortName evidence="11">PGT</shortName>
    </alternativeName>
</protein>
<comment type="function">
    <text evidence="11">Peptidoglycan polymerase that catalyzes glycan chain elongation from lipid-linked precursors.</text>
</comment>
<feature type="transmembrane region" description="Helical" evidence="11">
    <location>
        <begin position="12"/>
        <end position="29"/>
    </location>
</feature>
<evidence type="ECO:0000259" key="12">
    <source>
        <dbReference type="Pfam" id="PF00912"/>
    </source>
</evidence>
<keyword evidence="9 11" id="KW-0472">Membrane</keyword>
<comment type="similarity">
    <text evidence="11">Belongs to the glycosyltransferase 51 family.</text>
</comment>
<name>H8KXR8_SOLCM</name>
<keyword evidence="4 11" id="KW-0808">Transferase</keyword>
<sequence length="228" mass="26568">MSKVFRFLGKAALWFFAISILWVITYRFVPVPLTFLQMQRCFEQKADSKEMKLEKDWVSFDKISPNLRQAVVASEDQLFMEHMGFDWDAMQKAWVYNAKKKGKKIKGGSTISQQVAKNVFLWQGRSYVRKGFEAYFTFLIEIFWSKKRIMEVYLNVIEMGDGIYGAEAAAHEYYNKAAIDLSKKEAASIAAILPNPLKWSPTRPNALVKKKTKRIMRFMRMLGPIDFE</sequence>
<dbReference type="GO" id="GO:0008360">
    <property type="term" value="P:regulation of cell shape"/>
    <property type="evidence" value="ECO:0007669"/>
    <property type="project" value="UniProtKB-KW"/>
</dbReference>
<feature type="domain" description="Glycosyl transferase family 51" evidence="12">
    <location>
        <begin position="52"/>
        <end position="219"/>
    </location>
</feature>